<name>A0A1E5PXP6_9ACTN</name>
<dbReference type="EMBL" id="MEHK01000001">
    <property type="protein sequence ID" value="OEJ34142.1"/>
    <property type="molecule type" value="Genomic_DNA"/>
</dbReference>
<evidence type="ECO:0000256" key="2">
    <source>
        <dbReference type="SAM" id="SignalP"/>
    </source>
</evidence>
<dbReference type="STRING" id="36818.BGK67_24910"/>
<evidence type="ECO:0000256" key="1">
    <source>
        <dbReference type="SAM" id="MobiDB-lite"/>
    </source>
</evidence>
<keyword evidence="2" id="KW-0732">Signal</keyword>
<gene>
    <name evidence="3" type="ORF">BGK67_24910</name>
</gene>
<feature type="signal peptide" evidence="2">
    <location>
        <begin position="1"/>
        <end position="36"/>
    </location>
</feature>
<proteinExistence type="predicted"/>
<dbReference type="OrthoDB" id="5148996at2"/>
<feature type="chain" id="PRO_5009183820" description="Peptidase C39-like domain-containing protein" evidence="2">
    <location>
        <begin position="37"/>
        <end position="289"/>
    </location>
</feature>
<comment type="caution">
    <text evidence="3">The sequence shown here is derived from an EMBL/GenBank/DDBJ whole genome shotgun (WGS) entry which is preliminary data.</text>
</comment>
<protein>
    <recommendedName>
        <fullName evidence="5">Peptidase C39-like domain-containing protein</fullName>
    </recommendedName>
</protein>
<evidence type="ECO:0000313" key="3">
    <source>
        <dbReference type="EMBL" id="OEJ34142.1"/>
    </source>
</evidence>
<evidence type="ECO:0000313" key="4">
    <source>
        <dbReference type="Proteomes" id="UP000095705"/>
    </source>
</evidence>
<reference evidence="3 4" key="1">
    <citation type="submission" date="2016-08" db="EMBL/GenBank/DDBJ databases">
        <title>The complete genome of Streptomyces subrutilus 10-1-1.</title>
        <authorList>
            <person name="Chen X."/>
        </authorList>
    </citation>
    <scope>NUCLEOTIDE SEQUENCE [LARGE SCALE GENOMIC DNA]</scope>
    <source>
        <strain evidence="3 4">10-1-1</strain>
    </source>
</reference>
<dbReference type="AlphaFoldDB" id="A0A1E5PXP6"/>
<accession>A0A1E5PXP6</accession>
<dbReference type="Gene3D" id="3.90.70.10">
    <property type="entry name" value="Cysteine proteinases"/>
    <property type="match status" value="1"/>
</dbReference>
<feature type="region of interest" description="Disordered" evidence="1">
    <location>
        <begin position="112"/>
        <end position="133"/>
    </location>
</feature>
<dbReference type="RefSeq" id="WP_069922336.1">
    <property type="nucleotide sequence ID" value="NZ_MEHK01000001.1"/>
</dbReference>
<dbReference type="InterPro" id="IPR022118">
    <property type="entry name" value="Peptidase_C70_AvrRpt2"/>
</dbReference>
<evidence type="ECO:0008006" key="5">
    <source>
        <dbReference type="Google" id="ProtNLM"/>
    </source>
</evidence>
<organism evidence="3 4">
    <name type="scientific">Streptomyces subrutilus</name>
    <dbReference type="NCBI Taxonomy" id="36818"/>
    <lineage>
        <taxon>Bacteria</taxon>
        <taxon>Bacillati</taxon>
        <taxon>Actinomycetota</taxon>
        <taxon>Actinomycetes</taxon>
        <taxon>Kitasatosporales</taxon>
        <taxon>Streptomycetaceae</taxon>
        <taxon>Streptomyces</taxon>
    </lineage>
</organism>
<sequence>MMHKRRASRRKKALTAAITAALSGGLLFGFNTLAQADVVSGTVIGGQGNYKTVNHRARPSLSAQLKGSSKVGAKIQMSCRTTGDTVENNPRWIYTGSYYIADAFIRENTTPLPVCGSGPNPKPTPTRPPTTAKTLPIDMQKQVRTQWCWDASGVTIAKHWGRSVSQEQFCQLAAQGTWVDCNNQPATLEDMANGLARLGLRNSGRSLYRNASFGESAAEIDAGRPFAVRFGWRTGGGHMNVIYGYDSATNMIAVGDPWQTTQTYTWWNHSTYANNNSFQWTHSRIGIQG</sequence>
<keyword evidence="4" id="KW-1185">Reference proteome</keyword>
<dbReference type="Pfam" id="PF12385">
    <property type="entry name" value="Peptidase_C70"/>
    <property type="match status" value="1"/>
</dbReference>
<dbReference type="Proteomes" id="UP000095705">
    <property type="component" value="Unassembled WGS sequence"/>
</dbReference>